<accession>A0AAN7W9R8</accession>
<dbReference type="PANTHER" id="PTHR11895:SF169">
    <property type="entry name" value="GLUTAMYL-TRNA(GLN) AMIDOTRANSFERASE"/>
    <property type="match status" value="1"/>
</dbReference>
<evidence type="ECO:0000313" key="4">
    <source>
        <dbReference type="EMBL" id="KAK5700668.1"/>
    </source>
</evidence>
<protein>
    <recommendedName>
        <fullName evidence="6">Allophanate hydrolase</fullName>
    </recommendedName>
</protein>
<dbReference type="AlphaFoldDB" id="A0AAN7W9R8"/>
<name>A0AAN7W9R8_9PEZI</name>
<comment type="similarity">
    <text evidence="1">Belongs to the isochorismatase family.</text>
</comment>
<feature type="domain" description="Isochorismatase-like" evidence="2">
    <location>
        <begin position="35"/>
        <end position="238"/>
    </location>
</feature>
<dbReference type="InterPro" id="IPR036928">
    <property type="entry name" value="AS_sf"/>
</dbReference>
<dbReference type="SUPFAM" id="SSF75304">
    <property type="entry name" value="Amidase signature (AS) enzymes"/>
    <property type="match status" value="1"/>
</dbReference>
<dbReference type="Gene3D" id="1.20.58.1700">
    <property type="match status" value="1"/>
</dbReference>
<dbReference type="GO" id="GO:0003824">
    <property type="term" value="F:catalytic activity"/>
    <property type="evidence" value="ECO:0007669"/>
    <property type="project" value="InterPro"/>
</dbReference>
<dbReference type="Pfam" id="PF00857">
    <property type="entry name" value="Isochorismatase"/>
    <property type="match status" value="1"/>
</dbReference>
<evidence type="ECO:0000259" key="2">
    <source>
        <dbReference type="Pfam" id="PF00857"/>
    </source>
</evidence>
<evidence type="ECO:0000313" key="5">
    <source>
        <dbReference type="Proteomes" id="UP001310594"/>
    </source>
</evidence>
<dbReference type="InterPro" id="IPR000120">
    <property type="entry name" value="Amidase"/>
</dbReference>
<dbReference type="CDD" id="cd00431">
    <property type="entry name" value="cysteine_hydrolases"/>
    <property type="match status" value="1"/>
</dbReference>
<evidence type="ECO:0008006" key="6">
    <source>
        <dbReference type="Google" id="ProtNLM"/>
    </source>
</evidence>
<dbReference type="InterPro" id="IPR000868">
    <property type="entry name" value="Isochorismatase-like_dom"/>
</dbReference>
<sequence length="718" mass="77818">MAPVQARRRTSLACMGYDLLSKARPYAFKFEPERTALLIIDMQRDFIEPNGFGAIQCGNDEIFREVRKIVPKSMQVLSAARELGLHVLHTREGHKPDLSDLPPSKRLRQVSAPSGHHTVAIGDQGPMGRLLTQGEYGHDFIDEMKPFPGEVVIDKPGKGSFWNTTLHRELLARGVTHLLIAGVTTECCVNATFREASDRGFECCLLTDCTSGFELNFVSKTIEMLCSYDGLFGYVSDSAELFSMKPAMPQSPPATPPVFQGDLSISVLQAKYRSQQTSPVEVVKYVISQVEEYQSQGPAVWITLRSPDDLVQAAKALEKQYEGQPLPPLYGLPFAVKDNIDVAGMATTAACKAYAYIPKKSARVVDAMLNAGAILIGKTNLDQLATGLSGCRSPFGYPRSVYDKERISGGSSSGSAVAVAAKLVSFALGTDTAGSGRVPAALNGVTGFKPTKGTLSAQGLVPACKTLDTITVLAPTVDEARTVWLVANEGPDMSDPCAKTQQSLPLWHVDFRGPKVGGFVFGIPPESALEVCTPLFWQHFADAVVKMERAGGTKTVVDWAPFSGGNALLYDGALLNERIACLGADFLAKDETFQPPIRELFRAAMARDVKPWDVFKDQHLQAQYTREAALLFQRIDVLLVPTVPCHPTVAEMEADPLGLNAKLGEFTHFANVLDLCGLALNASFYEEDGKRLPFGVTVVGASGTDGKVFDIAREFERA</sequence>
<dbReference type="Proteomes" id="UP001310594">
    <property type="component" value="Unassembled WGS sequence"/>
</dbReference>
<dbReference type="InterPro" id="IPR023631">
    <property type="entry name" value="Amidase_dom"/>
</dbReference>
<organism evidence="4 5">
    <name type="scientific">Elasticomyces elasticus</name>
    <dbReference type="NCBI Taxonomy" id="574655"/>
    <lineage>
        <taxon>Eukaryota</taxon>
        <taxon>Fungi</taxon>
        <taxon>Dikarya</taxon>
        <taxon>Ascomycota</taxon>
        <taxon>Pezizomycotina</taxon>
        <taxon>Dothideomycetes</taxon>
        <taxon>Dothideomycetidae</taxon>
        <taxon>Mycosphaerellales</taxon>
        <taxon>Teratosphaeriaceae</taxon>
        <taxon>Elasticomyces</taxon>
    </lineage>
</organism>
<dbReference type="Gene3D" id="3.40.50.850">
    <property type="entry name" value="Isochorismatase-like"/>
    <property type="match status" value="1"/>
</dbReference>
<feature type="domain" description="Amidase" evidence="3">
    <location>
        <begin position="281"/>
        <end position="708"/>
    </location>
</feature>
<comment type="caution">
    <text evidence="4">The sequence shown here is derived from an EMBL/GenBank/DDBJ whole genome shotgun (WGS) entry which is preliminary data.</text>
</comment>
<gene>
    <name evidence="4" type="ORF">LTR97_005185</name>
</gene>
<dbReference type="InterPro" id="IPR036380">
    <property type="entry name" value="Isochorismatase-like_sf"/>
</dbReference>
<reference evidence="4" key="1">
    <citation type="submission" date="2023-08" db="EMBL/GenBank/DDBJ databases">
        <title>Black Yeasts Isolated from many extreme environments.</title>
        <authorList>
            <person name="Coleine C."/>
            <person name="Stajich J.E."/>
            <person name="Selbmann L."/>
        </authorList>
    </citation>
    <scope>NUCLEOTIDE SEQUENCE</scope>
    <source>
        <strain evidence="4">CCFEE 5810</strain>
    </source>
</reference>
<dbReference type="Gene3D" id="3.90.1300.10">
    <property type="entry name" value="Amidase signature (AS) domain"/>
    <property type="match status" value="1"/>
</dbReference>
<proteinExistence type="inferred from homology"/>
<dbReference type="SUPFAM" id="SSF52499">
    <property type="entry name" value="Isochorismatase-like hydrolases"/>
    <property type="match status" value="1"/>
</dbReference>
<evidence type="ECO:0000256" key="1">
    <source>
        <dbReference type="ARBA" id="ARBA00006336"/>
    </source>
</evidence>
<dbReference type="Pfam" id="PF01425">
    <property type="entry name" value="Amidase"/>
    <property type="match status" value="1"/>
</dbReference>
<dbReference type="EMBL" id="JAVRQU010000007">
    <property type="protein sequence ID" value="KAK5700668.1"/>
    <property type="molecule type" value="Genomic_DNA"/>
</dbReference>
<evidence type="ECO:0000259" key="3">
    <source>
        <dbReference type="Pfam" id="PF01425"/>
    </source>
</evidence>
<dbReference type="PANTHER" id="PTHR11895">
    <property type="entry name" value="TRANSAMIDASE"/>
    <property type="match status" value="1"/>
</dbReference>